<accession>A0A4V1G8B1</accession>
<comment type="function">
    <text evidence="3">Catalyzes the phosphorolysis of diverse nucleosides, yielding D-ribose 1-phosphate and the respective free bases. Can use uridine, adenosine, guanosine, cytidine, thymidine, inosine and xanthosine as substrates. Also catalyzes the reverse reactions.</text>
</comment>
<gene>
    <name evidence="3 4" type="primary">ppnP</name>
    <name evidence="4" type="ORF">FEM41_24260</name>
</gene>
<dbReference type="GO" id="GO:0005829">
    <property type="term" value="C:cytosol"/>
    <property type="evidence" value="ECO:0007669"/>
    <property type="project" value="TreeGrafter"/>
</dbReference>
<dbReference type="GO" id="GO:0009032">
    <property type="term" value="F:thymidine phosphorylase activity"/>
    <property type="evidence" value="ECO:0007669"/>
    <property type="project" value="RHEA"/>
</dbReference>
<comment type="catalytic activity">
    <reaction evidence="3">
        <text>xanthosine + phosphate = alpha-D-ribose 1-phosphate + xanthine</text>
        <dbReference type="Rhea" id="RHEA:27638"/>
        <dbReference type="ChEBI" id="CHEBI:17712"/>
        <dbReference type="ChEBI" id="CHEBI:18107"/>
        <dbReference type="ChEBI" id="CHEBI:43474"/>
        <dbReference type="ChEBI" id="CHEBI:57720"/>
        <dbReference type="EC" id="2.4.2.1"/>
    </reaction>
</comment>
<dbReference type="Gene3D" id="2.60.120.10">
    <property type="entry name" value="Jelly Rolls"/>
    <property type="match status" value="1"/>
</dbReference>
<evidence type="ECO:0000256" key="2">
    <source>
        <dbReference type="ARBA" id="ARBA00022679"/>
    </source>
</evidence>
<dbReference type="RefSeq" id="WP_138099035.1">
    <property type="nucleotide sequence ID" value="NZ_CP040428.1"/>
</dbReference>
<dbReference type="HAMAP" id="MF_01537">
    <property type="entry name" value="Nucleos_phosphorylase_PpnP"/>
    <property type="match status" value="1"/>
</dbReference>
<name>A0A4V1G8B1_9ENTR</name>
<protein>
    <recommendedName>
        <fullName evidence="3">Pyrimidine/purine nucleoside phosphorylase</fullName>
        <ecNumber evidence="3">2.4.2.1</ecNumber>
        <ecNumber evidence="3">2.4.2.2</ecNumber>
    </recommendedName>
    <alternativeName>
        <fullName evidence="3">Adenosine phosphorylase</fullName>
    </alternativeName>
    <alternativeName>
        <fullName evidence="3">Cytidine phosphorylase</fullName>
    </alternativeName>
    <alternativeName>
        <fullName evidence="3">Guanosine phosphorylase</fullName>
    </alternativeName>
    <alternativeName>
        <fullName evidence="3">Inosine phosphorylase</fullName>
    </alternativeName>
    <alternativeName>
        <fullName evidence="3">Thymidine phosphorylase</fullName>
    </alternativeName>
    <alternativeName>
        <fullName evidence="3">Uridine phosphorylase</fullName>
    </alternativeName>
    <alternativeName>
        <fullName evidence="3">Xanthosine phosphorylase</fullName>
    </alternativeName>
</protein>
<reference evidence="4 5" key="1">
    <citation type="submission" date="2019-05" db="EMBL/GenBank/DDBJ databases">
        <title>Complete genome sequence of Izhakiella calystegiae KSNA2, an endophyte isolated from beach morning glory (Calystegia soldanella).</title>
        <authorList>
            <person name="Jiang L."/>
            <person name="Jeong J.C."/>
            <person name="Kim C.Y."/>
            <person name="Kim D.H."/>
            <person name="Kim S.W."/>
            <person name="Lee j."/>
        </authorList>
    </citation>
    <scope>NUCLEOTIDE SEQUENCE [LARGE SCALE GENOMIC DNA]</scope>
    <source>
        <strain evidence="4 5">KSNA2</strain>
    </source>
</reference>
<dbReference type="InterPro" id="IPR014710">
    <property type="entry name" value="RmlC-like_jellyroll"/>
</dbReference>
<comment type="catalytic activity">
    <reaction evidence="3">
        <text>adenosine + phosphate = alpha-D-ribose 1-phosphate + adenine</text>
        <dbReference type="Rhea" id="RHEA:27642"/>
        <dbReference type="ChEBI" id="CHEBI:16335"/>
        <dbReference type="ChEBI" id="CHEBI:16708"/>
        <dbReference type="ChEBI" id="CHEBI:43474"/>
        <dbReference type="ChEBI" id="CHEBI:57720"/>
        <dbReference type="EC" id="2.4.2.1"/>
    </reaction>
</comment>
<comment type="catalytic activity">
    <reaction evidence="3">
        <text>cytidine + phosphate = cytosine + alpha-D-ribose 1-phosphate</text>
        <dbReference type="Rhea" id="RHEA:52540"/>
        <dbReference type="ChEBI" id="CHEBI:16040"/>
        <dbReference type="ChEBI" id="CHEBI:17562"/>
        <dbReference type="ChEBI" id="CHEBI:43474"/>
        <dbReference type="ChEBI" id="CHEBI:57720"/>
        <dbReference type="EC" id="2.4.2.2"/>
    </reaction>
</comment>
<comment type="catalytic activity">
    <reaction evidence="3">
        <text>a purine D-ribonucleoside + phosphate = a purine nucleobase + alpha-D-ribose 1-phosphate</text>
        <dbReference type="Rhea" id="RHEA:19805"/>
        <dbReference type="ChEBI" id="CHEBI:26386"/>
        <dbReference type="ChEBI" id="CHEBI:43474"/>
        <dbReference type="ChEBI" id="CHEBI:57720"/>
        <dbReference type="ChEBI" id="CHEBI:142355"/>
        <dbReference type="EC" id="2.4.2.1"/>
    </reaction>
</comment>
<dbReference type="KEGG" id="izh:FEM41_24260"/>
<keyword evidence="2 3" id="KW-0808">Transferase</keyword>
<keyword evidence="1 3" id="KW-0328">Glycosyltransferase</keyword>
<dbReference type="PANTHER" id="PTHR36540">
    <property type="entry name" value="PYRIMIDINE/PURINE NUCLEOSIDE PHOSPHORYLASE"/>
    <property type="match status" value="1"/>
</dbReference>
<evidence type="ECO:0000256" key="1">
    <source>
        <dbReference type="ARBA" id="ARBA00022676"/>
    </source>
</evidence>
<dbReference type="SUPFAM" id="SSF51182">
    <property type="entry name" value="RmlC-like cupins"/>
    <property type="match status" value="1"/>
</dbReference>
<comment type="catalytic activity">
    <reaction evidence="3">
        <text>guanosine + phosphate = alpha-D-ribose 1-phosphate + guanine</text>
        <dbReference type="Rhea" id="RHEA:13233"/>
        <dbReference type="ChEBI" id="CHEBI:16235"/>
        <dbReference type="ChEBI" id="CHEBI:16750"/>
        <dbReference type="ChEBI" id="CHEBI:43474"/>
        <dbReference type="ChEBI" id="CHEBI:57720"/>
        <dbReference type="EC" id="2.4.2.1"/>
    </reaction>
</comment>
<comment type="similarity">
    <text evidence="3">Belongs to the nucleoside phosphorylase PpnP family.</text>
</comment>
<dbReference type="GO" id="GO:0047975">
    <property type="term" value="F:guanosine phosphorylase activity"/>
    <property type="evidence" value="ECO:0007669"/>
    <property type="project" value="RHEA"/>
</dbReference>
<evidence type="ECO:0000313" key="5">
    <source>
        <dbReference type="Proteomes" id="UP000302163"/>
    </source>
</evidence>
<dbReference type="GO" id="GO:0004850">
    <property type="term" value="F:uridine phosphorylase activity"/>
    <property type="evidence" value="ECO:0007669"/>
    <property type="project" value="RHEA"/>
</dbReference>
<evidence type="ECO:0000256" key="3">
    <source>
        <dbReference type="HAMAP-Rule" id="MF_01537"/>
    </source>
</evidence>
<evidence type="ECO:0000313" key="4">
    <source>
        <dbReference type="EMBL" id="QCT22527.1"/>
    </source>
</evidence>
<dbReference type="GO" id="GO:0004731">
    <property type="term" value="F:purine-nucleoside phosphorylase activity"/>
    <property type="evidence" value="ECO:0007669"/>
    <property type="project" value="UniProtKB-UniRule"/>
</dbReference>
<keyword evidence="5" id="KW-1185">Reference proteome</keyword>
<comment type="catalytic activity">
    <reaction evidence="3">
        <text>thymidine + phosphate = 2-deoxy-alpha-D-ribose 1-phosphate + thymine</text>
        <dbReference type="Rhea" id="RHEA:16037"/>
        <dbReference type="ChEBI" id="CHEBI:17748"/>
        <dbReference type="ChEBI" id="CHEBI:17821"/>
        <dbReference type="ChEBI" id="CHEBI:43474"/>
        <dbReference type="ChEBI" id="CHEBI:57259"/>
        <dbReference type="EC" id="2.4.2.2"/>
    </reaction>
</comment>
<dbReference type="PANTHER" id="PTHR36540:SF1">
    <property type="entry name" value="PYRIMIDINE_PURINE NUCLEOSIDE PHOSPHORYLASE"/>
    <property type="match status" value="1"/>
</dbReference>
<dbReference type="InterPro" id="IPR011051">
    <property type="entry name" value="RmlC_Cupin_sf"/>
</dbReference>
<sequence length="96" mass="10199">MLNSNDYLLGKVKSIGFTSASAGQACVGVMSVGEYTFDTAQPEEFTVVSGALKVLLPGEAAWKTFSSGSVFTVPAQSGFHLQVAEPVAYLCRYLVR</sequence>
<organism evidence="4 5">
    <name type="scientific">Jejubacter calystegiae</name>
    <dbReference type="NCBI Taxonomy" id="2579935"/>
    <lineage>
        <taxon>Bacteria</taxon>
        <taxon>Pseudomonadati</taxon>
        <taxon>Pseudomonadota</taxon>
        <taxon>Gammaproteobacteria</taxon>
        <taxon>Enterobacterales</taxon>
        <taxon>Enterobacteriaceae</taxon>
        <taxon>Jejubacter</taxon>
    </lineage>
</organism>
<dbReference type="FunFam" id="2.60.120.10:FF:000016">
    <property type="entry name" value="Pyrimidine/purine nucleoside phosphorylase"/>
    <property type="match status" value="1"/>
</dbReference>
<dbReference type="Pfam" id="PF06865">
    <property type="entry name" value="Ppnp"/>
    <property type="match status" value="1"/>
</dbReference>
<dbReference type="AlphaFoldDB" id="A0A4V1G8B1"/>
<dbReference type="NCBIfam" id="NF007875">
    <property type="entry name" value="PRK10579.1"/>
    <property type="match status" value="1"/>
</dbReference>
<dbReference type="EC" id="2.4.2.2" evidence="3"/>
<dbReference type="EMBL" id="CP040428">
    <property type="protein sequence ID" value="QCT22527.1"/>
    <property type="molecule type" value="Genomic_DNA"/>
</dbReference>
<dbReference type="EC" id="2.4.2.1" evidence="3"/>
<dbReference type="OrthoDB" id="9793848at2"/>
<proteinExistence type="inferred from homology"/>
<comment type="catalytic activity">
    <reaction evidence="3">
        <text>uridine + phosphate = alpha-D-ribose 1-phosphate + uracil</text>
        <dbReference type="Rhea" id="RHEA:24388"/>
        <dbReference type="ChEBI" id="CHEBI:16704"/>
        <dbReference type="ChEBI" id="CHEBI:17568"/>
        <dbReference type="ChEBI" id="CHEBI:43474"/>
        <dbReference type="ChEBI" id="CHEBI:57720"/>
        <dbReference type="EC" id="2.4.2.2"/>
    </reaction>
</comment>
<dbReference type="InterPro" id="IPR009664">
    <property type="entry name" value="Ppnp"/>
</dbReference>
<dbReference type="Proteomes" id="UP000302163">
    <property type="component" value="Chromosome"/>
</dbReference>
<comment type="catalytic activity">
    <reaction evidence="3">
        <text>inosine + phosphate = alpha-D-ribose 1-phosphate + hypoxanthine</text>
        <dbReference type="Rhea" id="RHEA:27646"/>
        <dbReference type="ChEBI" id="CHEBI:17368"/>
        <dbReference type="ChEBI" id="CHEBI:17596"/>
        <dbReference type="ChEBI" id="CHEBI:43474"/>
        <dbReference type="ChEBI" id="CHEBI:57720"/>
        <dbReference type="EC" id="2.4.2.1"/>
    </reaction>
</comment>